<dbReference type="GO" id="GO:0005829">
    <property type="term" value="C:cytosol"/>
    <property type="evidence" value="ECO:0007669"/>
    <property type="project" value="TreeGrafter"/>
</dbReference>
<dbReference type="EMBL" id="VWOX01000006">
    <property type="protein sequence ID" value="KAA5543094.1"/>
    <property type="molecule type" value="Genomic_DNA"/>
</dbReference>
<dbReference type="Gene3D" id="1.10.10.10">
    <property type="entry name" value="Winged helix-like DNA-binding domain superfamily/Winged helix DNA-binding domain"/>
    <property type="match status" value="1"/>
</dbReference>
<dbReference type="AlphaFoldDB" id="A0A5M6D6E0"/>
<dbReference type="RefSeq" id="WP_150076758.1">
    <property type="nucleotide sequence ID" value="NZ_VWOX01000006.1"/>
</dbReference>
<dbReference type="Pfam" id="PF02082">
    <property type="entry name" value="Rrf2"/>
    <property type="match status" value="1"/>
</dbReference>
<name>A0A5M6D6E0_9BACT</name>
<evidence type="ECO:0000313" key="2">
    <source>
        <dbReference type="Proteomes" id="UP000324479"/>
    </source>
</evidence>
<proteinExistence type="predicted"/>
<dbReference type="Proteomes" id="UP000324479">
    <property type="component" value="Unassembled WGS sequence"/>
</dbReference>
<dbReference type="InterPro" id="IPR036390">
    <property type="entry name" value="WH_DNA-bd_sf"/>
</dbReference>
<protein>
    <submittedName>
        <fullName evidence="1">Rrf2 family transcriptional regulator</fullName>
    </submittedName>
</protein>
<dbReference type="PROSITE" id="PS51197">
    <property type="entry name" value="HTH_RRF2_2"/>
    <property type="match status" value="1"/>
</dbReference>
<dbReference type="PANTHER" id="PTHR33221:SF16">
    <property type="entry name" value="HTH-TYPE TRANSCRIPTIONAL REGULATOR SLR0846-RELATED"/>
    <property type="match status" value="1"/>
</dbReference>
<dbReference type="InterPro" id="IPR036388">
    <property type="entry name" value="WH-like_DNA-bd_sf"/>
</dbReference>
<evidence type="ECO:0000313" key="1">
    <source>
        <dbReference type="EMBL" id="KAA5543094.1"/>
    </source>
</evidence>
<dbReference type="PANTHER" id="PTHR33221">
    <property type="entry name" value="WINGED HELIX-TURN-HELIX TRANSCRIPTIONAL REGULATOR, RRF2 FAMILY"/>
    <property type="match status" value="1"/>
</dbReference>
<reference evidence="1 2" key="1">
    <citation type="submission" date="2019-08" db="EMBL/GenBank/DDBJ databases">
        <authorList>
            <person name="Dhanesh K."/>
            <person name="Kumar G."/>
            <person name="Sasikala C."/>
            <person name="Venkata Ramana C."/>
        </authorList>
    </citation>
    <scope>NUCLEOTIDE SEQUENCE [LARGE SCALE GENOMIC DNA]</scope>
    <source>
        <strain evidence="1 2">JC645</strain>
    </source>
</reference>
<comment type="caution">
    <text evidence="1">The sequence shown here is derived from an EMBL/GenBank/DDBJ whole genome shotgun (WGS) entry which is preliminary data.</text>
</comment>
<dbReference type="InterPro" id="IPR000944">
    <property type="entry name" value="Tscrpt_reg_Rrf2"/>
</dbReference>
<gene>
    <name evidence="1" type="ORF">FYK55_12455</name>
</gene>
<dbReference type="GO" id="GO:0003700">
    <property type="term" value="F:DNA-binding transcription factor activity"/>
    <property type="evidence" value="ECO:0007669"/>
    <property type="project" value="TreeGrafter"/>
</dbReference>
<sequence>MISARLHYASLALIELALRQGKPAPVAVREISELHGIPAPFLVQILRTLRGKGWVRSVRGSQGGYRLAVDPAQLTLLEIADAVGCSESSCQTESNETVANGQLHEVWGAAVQASRDVLAETTLADIASKCSPSEAVMFYI</sequence>
<keyword evidence="2" id="KW-1185">Reference proteome</keyword>
<accession>A0A5M6D6E0</accession>
<organism evidence="1 2">
    <name type="scientific">Roseiconus nitratireducens</name>
    <dbReference type="NCBI Taxonomy" id="2605748"/>
    <lineage>
        <taxon>Bacteria</taxon>
        <taxon>Pseudomonadati</taxon>
        <taxon>Planctomycetota</taxon>
        <taxon>Planctomycetia</taxon>
        <taxon>Pirellulales</taxon>
        <taxon>Pirellulaceae</taxon>
        <taxon>Roseiconus</taxon>
    </lineage>
</organism>
<dbReference type="NCBIfam" id="TIGR00738">
    <property type="entry name" value="rrf2_super"/>
    <property type="match status" value="1"/>
</dbReference>
<dbReference type="SUPFAM" id="SSF46785">
    <property type="entry name" value="Winged helix' DNA-binding domain"/>
    <property type="match status" value="1"/>
</dbReference>